<comment type="caution">
    <text evidence="3">The sequence shown here is derived from an EMBL/GenBank/DDBJ whole genome shotgun (WGS) entry which is preliminary data.</text>
</comment>
<gene>
    <name evidence="3" type="ORF">DI564_06830</name>
</gene>
<dbReference type="GO" id="GO:0000155">
    <property type="term" value="F:phosphorelay sensor kinase activity"/>
    <property type="evidence" value="ECO:0007669"/>
    <property type="project" value="InterPro"/>
</dbReference>
<keyword evidence="3" id="KW-0808">Transferase</keyword>
<reference evidence="3 4" key="1">
    <citation type="submission" date="2017-08" db="EMBL/GenBank/DDBJ databases">
        <title>Infants hospitalized years apart are colonized by the same room-sourced microbial strains.</title>
        <authorList>
            <person name="Brooks B."/>
            <person name="Olm M.R."/>
            <person name="Firek B.A."/>
            <person name="Baker R."/>
            <person name="Thomas B.C."/>
            <person name="Morowitz M.J."/>
            <person name="Banfield J.F."/>
        </authorList>
    </citation>
    <scope>NUCLEOTIDE SEQUENCE [LARGE SCALE GENOMIC DNA]</scope>
    <source>
        <strain evidence="3">S2_005_003_R2_42</strain>
    </source>
</reference>
<feature type="transmembrane region" description="Helical" evidence="1">
    <location>
        <begin position="82"/>
        <end position="102"/>
    </location>
</feature>
<accession>A0A2W5KN34</accession>
<dbReference type="GO" id="GO:0016020">
    <property type="term" value="C:membrane"/>
    <property type="evidence" value="ECO:0007669"/>
    <property type="project" value="InterPro"/>
</dbReference>
<keyword evidence="1" id="KW-0472">Membrane</keyword>
<dbReference type="PANTHER" id="PTHR34220:SF7">
    <property type="entry name" value="SENSOR HISTIDINE KINASE YPDA"/>
    <property type="match status" value="1"/>
</dbReference>
<organism evidence="3 4">
    <name type="scientific">Rhodanobacter denitrificans</name>
    <dbReference type="NCBI Taxonomy" id="666685"/>
    <lineage>
        <taxon>Bacteria</taxon>
        <taxon>Pseudomonadati</taxon>
        <taxon>Pseudomonadota</taxon>
        <taxon>Gammaproteobacteria</taxon>
        <taxon>Lysobacterales</taxon>
        <taxon>Rhodanobacteraceae</taxon>
        <taxon>Rhodanobacter</taxon>
    </lineage>
</organism>
<dbReference type="SUPFAM" id="SSF55874">
    <property type="entry name" value="ATPase domain of HSP90 chaperone/DNA topoisomerase II/histidine kinase"/>
    <property type="match status" value="1"/>
</dbReference>
<feature type="transmembrane region" description="Helical" evidence="1">
    <location>
        <begin position="122"/>
        <end position="142"/>
    </location>
</feature>
<keyword evidence="1" id="KW-0812">Transmembrane</keyword>
<proteinExistence type="predicted"/>
<feature type="transmembrane region" description="Helical" evidence="1">
    <location>
        <begin position="21"/>
        <end position="41"/>
    </location>
</feature>
<keyword evidence="3" id="KW-0418">Kinase</keyword>
<evidence type="ECO:0000313" key="3">
    <source>
        <dbReference type="EMBL" id="PZQ16345.1"/>
    </source>
</evidence>
<evidence type="ECO:0000259" key="2">
    <source>
        <dbReference type="Pfam" id="PF06580"/>
    </source>
</evidence>
<dbReference type="Pfam" id="PF06580">
    <property type="entry name" value="His_kinase"/>
    <property type="match status" value="1"/>
</dbReference>
<dbReference type="PANTHER" id="PTHR34220">
    <property type="entry name" value="SENSOR HISTIDINE KINASE YPDA"/>
    <property type="match status" value="1"/>
</dbReference>
<dbReference type="EMBL" id="QFPO01000005">
    <property type="protein sequence ID" value="PZQ16345.1"/>
    <property type="molecule type" value="Genomic_DNA"/>
</dbReference>
<sequence>MAVSDADDHRWLPPFCSLPTLFALMLVAELVALIVVLAPGADGAPLMRLGIVSVYVQWLALLNAVVLCSLRGALDRLTPRSGLLIAWLVMIGVTTLAALLIQTMDRALGLGLTGSGGAAARFVPANAVLCALIGAALLRYLFVIEQWRERVRAASKAQVDALQARIRPHFLFNSMNTIASLIRTRPADAERAVEDLSDLFRAALGANGASGTLGEELERVDHYLRIESLRLGPRLAIRRDLDTLPRDFALPPLLLQPLVENAIYHGIEPLPDGGTLALTGRRLVHGWEIAIDNPCPERPARRGGNGHAIDNIRARIGYHFGDRAALIAEPGAGHFRVIVRLPLEPPDGHPPAMSARVR</sequence>
<dbReference type="Proteomes" id="UP000249046">
    <property type="component" value="Unassembled WGS sequence"/>
</dbReference>
<name>A0A2W5KN34_9GAMM</name>
<dbReference type="AlphaFoldDB" id="A0A2W5KN34"/>
<dbReference type="InterPro" id="IPR036890">
    <property type="entry name" value="HATPase_C_sf"/>
</dbReference>
<evidence type="ECO:0000313" key="4">
    <source>
        <dbReference type="Proteomes" id="UP000249046"/>
    </source>
</evidence>
<feature type="domain" description="Signal transduction histidine kinase internal region" evidence="2">
    <location>
        <begin position="157"/>
        <end position="235"/>
    </location>
</feature>
<dbReference type="InterPro" id="IPR010559">
    <property type="entry name" value="Sig_transdc_His_kin_internal"/>
</dbReference>
<evidence type="ECO:0000256" key="1">
    <source>
        <dbReference type="SAM" id="Phobius"/>
    </source>
</evidence>
<dbReference type="InterPro" id="IPR050640">
    <property type="entry name" value="Bact_2-comp_sensor_kinase"/>
</dbReference>
<feature type="transmembrane region" description="Helical" evidence="1">
    <location>
        <begin position="47"/>
        <end position="70"/>
    </location>
</feature>
<protein>
    <submittedName>
        <fullName evidence="3">Sensor histidine kinase</fullName>
    </submittedName>
</protein>
<keyword evidence="1" id="KW-1133">Transmembrane helix</keyword>